<gene>
    <name evidence="4" type="ORF">H310_08843</name>
</gene>
<keyword evidence="4" id="KW-0808">Transferase</keyword>
<dbReference type="InterPro" id="IPR032675">
    <property type="entry name" value="LRR_dom_sf"/>
</dbReference>
<feature type="compositionally biased region" description="Low complexity" evidence="1">
    <location>
        <begin position="236"/>
        <end position="249"/>
    </location>
</feature>
<dbReference type="STRING" id="157072.A0A024TVN8"/>
<dbReference type="Gene3D" id="1.10.510.10">
    <property type="entry name" value="Transferase(Phosphotransferase) domain 1"/>
    <property type="match status" value="1"/>
</dbReference>
<dbReference type="InterPro" id="IPR051681">
    <property type="entry name" value="Ser/Thr_Kinases-Pseudokinases"/>
</dbReference>
<proteinExistence type="predicted"/>
<keyword evidence="2" id="KW-0472">Membrane</keyword>
<dbReference type="InterPro" id="IPR011009">
    <property type="entry name" value="Kinase-like_dom_sf"/>
</dbReference>
<dbReference type="eggNOG" id="KOG0192">
    <property type="taxonomic scope" value="Eukaryota"/>
</dbReference>
<sequence>MKNEKSGVRGADDFSGLFFACQTTPSSCVSQDVAALLKRCQRYDAMGFTQADNSACCDSAFAQNGKARECVYFRPNEWTARRISIFPVPNSPKPLYTVQNWAPFASVDQIDIARVSVKAIDASSFDFRSVTKLSIVDADLESIATPPAPKLHVIDLSNNRLKVFPSYLFGPTQTTIEQLNVYGNPWQPSIAIEANQCDRLKIAAETGHITGLPIECSCTSPAPSCIFPTLAGGPTSLSPSTAAPPTTTLMRSGTPSTSLASNPTSNVPTRMTTTTPPPSPNSPDQSVPTTALSTIFNPNNSSSNSGQSAPSMDQDSSITGTVLVIVMFVVVVGLAIGAFVMYRRRRQMQPNPNVLTGFEMVSMSSLNAPFDSTAPSKAQLLRKTSSSVILSSSAILGSSVLGLSKYRSTDPLPLLPPDQVKLLHLIAGNVFIGKFNNEKVVLKRWDCPNQAAMTSLIAAMTTIAQLEHPQLIVMHGIVRLGEFEVSAVAEYMQFGSLPRVLLKEDFALSWPDQLRMSYELASALAYMHSQPNYSRGPKCLTSRDVLVNASLSCKLDVFDFLQPHAPVATPEFTYGGAALAWEAPEVLTHNCSRNSAAEMYSLGVILGEIVTRARPYQSSIQNFGATATDIRIRDAKRDKHDLPHENRPELESCPRFFKSLVAACLSRDVLRRPLAVNVAETLQREMMLLKRNYG</sequence>
<reference evidence="4" key="1">
    <citation type="submission" date="2013-12" db="EMBL/GenBank/DDBJ databases">
        <title>The Genome Sequence of Aphanomyces invadans NJM9701.</title>
        <authorList>
            <consortium name="The Broad Institute Genomics Platform"/>
            <person name="Russ C."/>
            <person name="Tyler B."/>
            <person name="van West P."/>
            <person name="Dieguez-Uribeondo J."/>
            <person name="Young S.K."/>
            <person name="Zeng Q."/>
            <person name="Gargeya S."/>
            <person name="Fitzgerald M."/>
            <person name="Abouelleil A."/>
            <person name="Alvarado L."/>
            <person name="Chapman S.B."/>
            <person name="Gainer-Dewar J."/>
            <person name="Goldberg J."/>
            <person name="Griggs A."/>
            <person name="Gujja S."/>
            <person name="Hansen M."/>
            <person name="Howarth C."/>
            <person name="Imamovic A."/>
            <person name="Ireland A."/>
            <person name="Larimer J."/>
            <person name="McCowan C."/>
            <person name="Murphy C."/>
            <person name="Pearson M."/>
            <person name="Poon T.W."/>
            <person name="Priest M."/>
            <person name="Roberts A."/>
            <person name="Saif S."/>
            <person name="Shea T."/>
            <person name="Sykes S."/>
            <person name="Wortman J."/>
            <person name="Nusbaum C."/>
            <person name="Birren B."/>
        </authorList>
    </citation>
    <scope>NUCLEOTIDE SEQUENCE [LARGE SCALE GENOMIC DNA]</scope>
    <source>
        <strain evidence="4">NJM9701</strain>
    </source>
</reference>
<evidence type="ECO:0000256" key="2">
    <source>
        <dbReference type="SAM" id="Phobius"/>
    </source>
</evidence>
<accession>A0A024TVN8</accession>
<dbReference type="SUPFAM" id="SSF56112">
    <property type="entry name" value="Protein kinase-like (PK-like)"/>
    <property type="match status" value="1"/>
</dbReference>
<dbReference type="Pfam" id="PF07714">
    <property type="entry name" value="PK_Tyr_Ser-Thr"/>
    <property type="match status" value="1"/>
</dbReference>
<dbReference type="Gene3D" id="3.30.200.20">
    <property type="entry name" value="Phosphorylase Kinase, domain 1"/>
    <property type="match status" value="1"/>
</dbReference>
<dbReference type="AlphaFoldDB" id="A0A024TVN8"/>
<dbReference type="EMBL" id="KI913970">
    <property type="protein sequence ID" value="ETV98098.1"/>
    <property type="molecule type" value="Genomic_DNA"/>
</dbReference>
<keyword evidence="2" id="KW-0812">Transmembrane</keyword>
<organism evidence="4">
    <name type="scientific">Aphanomyces invadans</name>
    <dbReference type="NCBI Taxonomy" id="157072"/>
    <lineage>
        <taxon>Eukaryota</taxon>
        <taxon>Sar</taxon>
        <taxon>Stramenopiles</taxon>
        <taxon>Oomycota</taxon>
        <taxon>Saprolegniomycetes</taxon>
        <taxon>Saprolegniales</taxon>
        <taxon>Verrucalvaceae</taxon>
        <taxon>Aphanomyces</taxon>
    </lineage>
</organism>
<evidence type="ECO:0000259" key="3">
    <source>
        <dbReference type="PROSITE" id="PS50011"/>
    </source>
</evidence>
<feature type="transmembrane region" description="Helical" evidence="2">
    <location>
        <begin position="318"/>
        <end position="342"/>
    </location>
</feature>
<dbReference type="PANTHER" id="PTHR44329">
    <property type="entry name" value="SERINE/THREONINE-PROTEIN KINASE TNNI3K-RELATED"/>
    <property type="match status" value="1"/>
</dbReference>
<dbReference type="OrthoDB" id="4062651at2759"/>
<evidence type="ECO:0000313" key="4">
    <source>
        <dbReference type="EMBL" id="ETV98098.1"/>
    </source>
</evidence>
<keyword evidence="4" id="KW-0418">Kinase</keyword>
<dbReference type="PANTHER" id="PTHR44329:SF214">
    <property type="entry name" value="PROTEIN KINASE DOMAIN-CONTAINING PROTEIN"/>
    <property type="match status" value="1"/>
</dbReference>
<feature type="compositionally biased region" description="Polar residues" evidence="1">
    <location>
        <begin position="250"/>
        <end position="262"/>
    </location>
</feature>
<dbReference type="Gene3D" id="3.80.10.10">
    <property type="entry name" value="Ribonuclease Inhibitor"/>
    <property type="match status" value="1"/>
</dbReference>
<keyword evidence="2" id="KW-1133">Transmembrane helix</keyword>
<dbReference type="SUPFAM" id="SSF52058">
    <property type="entry name" value="L domain-like"/>
    <property type="match status" value="1"/>
</dbReference>
<feature type="region of interest" description="Disordered" evidence="1">
    <location>
        <begin position="236"/>
        <end position="314"/>
    </location>
</feature>
<dbReference type="PROSITE" id="PS50011">
    <property type="entry name" value="PROTEIN_KINASE_DOM"/>
    <property type="match status" value="1"/>
</dbReference>
<dbReference type="RefSeq" id="XP_008872973.1">
    <property type="nucleotide sequence ID" value="XM_008874751.1"/>
</dbReference>
<dbReference type="GO" id="GO:0005524">
    <property type="term" value="F:ATP binding"/>
    <property type="evidence" value="ECO:0007669"/>
    <property type="project" value="InterPro"/>
</dbReference>
<evidence type="ECO:0000256" key="1">
    <source>
        <dbReference type="SAM" id="MobiDB-lite"/>
    </source>
</evidence>
<dbReference type="InterPro" id="IPR001245">
    <property type="entry name" value="Ser-Thr/Tyr_kinase_cat_dom"/>
</dbReference>
<dbReference type="GO" id="GO:0004674">
    <property type="term" value="F:protein serine/threonine kinase activity"/>
    <property type="evidence" value="ECO:0007669"/>
    <property type="project" value="UniProtKB-KW"/>
</dbReference>
<keyword evidence="4" id="KW-0723">Serine/threonine-protein kinase</keyword>
<dbReference type="InterPro" id="IPR000719">
    <property type="entry name" value="Prot_kinase_dom"/>
</dbReference>
<dbReference type="VEuPathDB" id="FungiDB:H310_08843"/>
<feature type="compositionally biased region" description="Low complexity" evidence="1">
    <location>
        <begin position="263"/>
        <end position="274"/>
    </location>
</feature>
<name>A0A024TVN8_9STRA</name>
<protein>
    <submittedName>
        <fullName evidence="4">Serine/threonine protein kinase</fullName>
    </submittedName>
</protein>
<feature type="domain" description="Protein kinase" evidence="3">
    <location>
        <begin position="390"/>
        <end position="688"/>
    </location>
</feature>
<dbReference type="GeneID" id="20085893"/>